<dbReference type="InterPro" id="IPR005337">
    <property type="entry name" value="RapZ-like"/>
</dbReference>
<dbReference type="PANTHER" id="PTHR30448">
    <property type="entry name" value="RNASE ADAPTER PROTEIN RAPZ"/>
    <property type="match status" value="1"/>
</dbReference>
<feature type="domain" description="RapZ C-terminal" evidence="5">
    <location>
        <begin position="163"/>
        <end position="278"/>
    </location>
</feature>
<dbReference type="InterPro" id="IPR053930">
    <property type="entry name" value="RapZ-like_N"/>
</dbReference>
<dbReference type="EMBL" id="CAEZXI010000002">
    <property type="protein sequence ID" value="CAB4676271.1"/>
    <property type="molecule type" value="Genomic_DNA"/>
</dbReference>
<dbReference type="HAMAP" id="MF_00636">
    <property type="entry name" value="RapZ_like"/>
    <property type="match status" value="1"/>
</dbReference>
<dbReference type="PIRSF" id="PIRSF005052">
    <property type="entry name" value="P-loopkin"/>
    <property type="match status" value="1"/>
</dbReference>
<evidence type="ECO:0000259" key="5">
    <source>
        <dbReference type="Pfam" id="PF22740"/>
    </source>
</evidence>
<reference evidence="6" key="1">
    <citation type="submission" date="2020-05" db="EMBL/GenBank/DDBJ databases">
        <authorList>
            <person name="Chiriac C."/>
            <person name="Salcher M."/>
            <person name="Ghai R."/>
            <person name="Kavagutti S V."/>
        </authorList>
    </citation>
    <scope>NUCLEOTIDE SEQUENCE</scope>
</reference>
<dbReference type="PANTHER" id="PTHR30448:SF0">
    <property type="entry name" value="RNASE ADAPTER PROTEIN RAPZ"/>
    <property type="match status" value="1"/>
</dbReference>
<feature type="domain" description="RapZ-like N-terminal" evidence="4">
    <location>
        <begin position="6"/>
        <end position="157"/>
    </location>
</feature>
<dbReference type="InterPro" id="IPR027417">
    <property type="entry name" value="P-loop_NTPase"/>
</dbReference>
<keyword evidence="3" id="KW-0342">GTP-binding</keyword>
<dbReference type="Pfam" id="PF22740">
    <property type="entry name" value="PapZ_C"/>
    <property type="match status" value="1"/>
</dbReference>
<dbReference type="Gene3D" id="3.40.50.300">
    <property type="entry name" value="P-loop containing nucleotide triphosphate hydrolases"/>
    <property type="match status" value="1"/>
</dbReference>
<dbReference type="AlphaFoldDB" id="A0A6J6MPQ6"/>
<name>A0A6J6MPQ6_9ZZZZ</name>
<organism evidence="6">
    <name type="scientific">freshwater metagenome</name>
    <dbReference type="NCBI Taxonomy" id="449393"/>
    <lineage>
        <taxon>unclassified sequences</taxon>
        <taxon>metagenomes</taxon>
        <taxon>ecological metagenomes</taxon>
    </lineage>
</organism>
<sequence>MKSDTELLIITGMSGAGRSTVAHSLEDLGWYVVDNLPPALLANLIDLVEGSVKQIAVVIDVRGRAFFDDLTLSLAEIGEQGVGRKILFVDASDEALVRRFESTRRPHPLQATDRILDGIGKERSRLREIRESADLIIDSSSLNIHQLEKKIADYFHEDNSVDLQVNILSFGYKYGIPVDADLVVDCRFIANPHWDPELRPMSGLDKPVSDAVLNSANVQEFLTRYQSLFETMATGFIEEGRKYLTLAIGCTGGKHRSVAITQELNLRLTSSNSMSAKHIQSKALHRDLGREI</sequence>
<evidence type="ECO:0000256" key="1">
    <source>
        <dbReference type="ARBA" id="ARBA00022741"/>
    </source>
</evidence>
<keyword evidence="2" id="KW-0067">ATP-binding</keyword>
<dbReference type="GO" id="GO:0005525">
    <property type="term" value="F:GTP binding"/>
    <property type="evidence" value="ECO:0007669"/>
    <property type="project" value="UniProtKB-KW"/>
</dbReference>
<protein>
    <submittedName>
        <fullName evidence="6">Unannotated protein</fullName>
    </submittedName>
</protein>
<dbReference type="Pfam" id="PF03668">
    <property type="entry name" value="RapZ-like_N"/>
    <property type="match status" value="1"/>
</dbReference>
<evidence type="ECO:0000256" key="2">
    <source>
        <dbReference type="ARBA" id="ARBA00022840"/>
    </source>
</evidence>
<dbReference type="GO" id="GO:0005524">
    <property type="term" value="F:ATP binding"/>
    <property type="evidence" value="ECO:0007669"/>
    <property type="project" value="UniProtKB-KW"/>
</dbReference>
<dbReference type="SUPFAM" id="SSF52540">
    <property type="entry name" value="P-loop containing nucleoside triphosphate hydrolases"/>
    <property type="match status" value="1"/>
</dbReference>
<keyword evidence="1" id="KW-0547">Nucleotide-binding</keyword>
<dbReference type="NCBIfam" id="NF003828">
    <property type="entry name" value="PRK05416.1"/>
    <property type="match status" value="1"/>
</dbReference>
<proteinExistence type="inferred from homology"/>
<gene>
    <name evidence="6" type="ORF">UFOPK2362_00035</name>
</gene>
<evidence type="ECO:0000256" key="3">
    <source>
        <dbReference type="ARBA" id="ARBA00023134"/>
    </source>
</evidence>
<evidence type="ECO:0000313" key="6">
    <source>
        <dbReference type="EMBL" id="CAB4676271.1"/>
    </source>
</evidence>
<accession>A0A6J6MPQ6</accession>
<dbReference type="InterPro" id="IPR053931">
    <property type="entry name" value="RapZ_C"/>
</dbReference>
<evidence type="ECO:0000259" key="4">
    <source>
        <dbReference type="Pfam" id="PF03668"/>
    </source>
</evidence>